<keyword evidence="2" id="KW-0963">Cytoplasm</keyword>
<dbReference type="AlphaFoldDB" id="A0A0F9L791"/>
<dbReference type="GO" id="GO:0005737">
    <property type="term" value="C:cytoplasm"/>
    <property type="evidence" value="ECO:0007669"/>
    <property type="project" value="UniProtKB-SubCell"/>
</dbReference>
<feature type="non-terminal residue" evidence="6">
    <location>
        <position position="1"/>
    </location>
</feature>
<feature type="domain" description="Hemerythrin-like" evidence="5">
    <location>
        <begin position="36"/>
        <end position="137"/>
    </location>
</feature>
<dbReference type="EMBL" id="LAZR01011775">
    <property type="protein sequence ID" value="KKM59920.1"/>
    <property type="molecule type" value="Genomic_DNA"/>
</dbReference>
<keyword evidence="3" id="KW-0479">Metal-binding</keyword>
<proteinExistence type="predicted"/>
<dbReference type="GO" id="GO:0046872">
    <property type="term" value="F:metal ion binding"/>
    <property type="evidence" value="ECO:0007669"/>
    <property type="project" value="UniProtKB-KW"/>
</dbReference>
<dbReference type="PANTHER" id="PTHR36438:SF1">
    <property type="entry name" value="IRON-SULFUR CLUSTER REPAIR PROTEIN YTFE"/>
    <property type="match status" value="1"/>
</dbReference>
<evidence type="ECO:0000256" key="4">
    <source>
        <dbReference type="ARBA" id="ARBA00023004"/>
    </source>
</evidence>
<reference evidence="6" key="1">
    <citation type="journal article" date="2015" name="Nature">
        <title>Complex archaea that bridge the gap between prokaryotes and eukaryotes.</title>
        <authorList>
            <person name="Spang A."/>
            <person name="Saw J.H."/>
            <person name="Jorgensen S.L."/>
            <person name="Zaremba-Niedzwiedzka K."/>
            <person name="Martijn J."/>
            <person name="Lind A.E."/>
            <person name="van Eijk R."/>
            <person name="Schleper C."/>
            <person name="Guy L."/>
            <person name="Ettema T.J."/>
        </authorList>
    </citation>
    <scope>NUCLEOTIDE SEQUENCE</scope>
</reference>
<dbReference type="Pfam" id="PF01814">
    <property type="entry name" value="Hemerythrin"/>
    <property type="match status" value="1"/>
</dbReference>
<evidence type="ECO:0000256" key="2">
    <source>
        <dbReference type="ARBA" id="ARBA00022490"/>
    </source>
</evidence>
<comment type="caution">
    <text evidence="6">The sequence shown here is derived from an EMBL/GenBank/DDBJ whole genome shotgun (WGS) entry which is preliminary data.</text>
</comment>
<keyword evidence="4" id="KW-0408">Iron</keyword>
<gene>
    <name evidence="6" type="ORF">LCGC14_1547030</name>
</gene>
<evidence type="ECO:0000256" key="1">
    <source>
        <dbReference type="ARBA" id="ARBA00004496"/>
    </source>
</evidence>
<dbReference type="Gene3D" id="1.20.120.520">
    <property type="entry name" value="nmb1532 protein domain like"/>
    <property type="match status" value="1"/>
</dbReference>
<dbReference type="InterPro" id="IPR019903">
    <property type="entry name" value="RIC_family"/>
</dbReference>
<evidence type="ECO:0000313" key="6">
    <source>
        <dbReference type="EMBL" id="KKM59920.1"/>
    </source>
</evidence>
<sequence length="164" mass="18869">DMEKIITEINDLKKDEAIVDVDNLSLTELVDHIESTHHVFMKKEIPDILALLDKAVNRHKTEDLKNLNEIFQTLVEDITAHLEKEEQILFPAVRELEEFGEIKSIACFDKSANPLASVANPINQMEMEHTAVGNLLKKNNQLLLIQELLIHLLHQMPLIFYQII</sequence>
<dbReference type="InterPro" id="IPR012312">
    <property type="entry name" value="Hemerythrin-like"/>
</dbReference>
<accession>A0A0F9L791</accession>
<protein>
    <recommendedName>
        <fullName evidence="5">Hemerythrin-like domain-containing protein</fullName>
    </recommendedName>
</protein>
<evidence type="ECO:0000259" key="5">
    <source>
        <dbReference type="Pfam" id="PF01814"/>
    </source>
</evidence>
<organism evidence="6">
    <name type="scientific">marine sediment metagenome</name>
    <dbReference type="NCBI Taxonomy" id="412755"/>
    <lineage>
        <taxon>unclassified sequences</taxon>
        <taxon>metagenomes</taxon>
        <taxon>ecological metagenomes</taxon>
    </lineage>
</organism>
<comment type="subcellular location">
    <subcellularLocation>
        <location evidence="1">Cytoplasm</location>
    </subcellularLocation>
</comment>
<evidence type="ECO:0000256" key="3">
    <source>
        <dbReference type="ARBA" id="ARBA00022723"/>
    </source>
</evidence>
<name>A0A0F9L791_9ZZZZ</name>
<dbReference type="PANTHER" id="PTHR36438">
    <property type="entry name" value="IRON-SULFUR CLUSTER REPAIR PROTEIN YTFE"/>
    <property type="match status" value="1"/>
</dbReference>